<reference evidence="2 3" key="1">
    <citation type="submission" date="2016-05" db="EMBL/GenBank/DDBJ databases">
        <title>Bacillus thuringiensis and Bacillus weihenstephanensis as novel biocontrol agents of wilt causing Verticillium species.</title>
        <authorList>
            <person name="Hollensteiner J."/>
            <person name="Wemheuer F."/>
            <person name="Harting R."/>
            <person name="Kolarzyk A."/>
            <person name="Diaz-Valerio S."/>
            <person name="Poehlein A."/>
            <person name="Brzuszkiewicz E."/>
            <person name="Nesemann K."/>
            <person name="Braus-Stromeyer S."/>
            <person name="Braus G."/>
            <person name="Daniel R."/>
            <person name="Liesegang H."/>
        </authorList>
    </citation>
    <scope>NUCLEOTIDE SEQUENCE [LARGE SCALE GENOMIC DNA]</scope>
    <source>
        <strain evidence="2 3">GOE8</strain>
    </source>
</reference>
<dbReference type="RefSeq" id="WP_070144215.1">
    <property type="nucleotide sequence ID" value="NZ_LXLT01000039.1"/>
</dbReference>
<feature type="transmembrane region" description="Helical" evidence="1">
    <location>
        <begin position="168"/>
        <end position="186"/>
    </location>
</feature>
<feature type="transmembrane region" description="Helical" evidence="1">
    <location>
        <begin position="20"/>
        <end position="45"/>
    </location>
</feature>
<comment type="caution">
    <text evidence="2">The sequence shown here is derived from an EMBL/GenBank/DDBJ whole genome shotgun (WGS) entry which is preliminary data.</text>
</comment>
<name>A0A1E8B6F2_BACMY</name>
<sequence>MNQVKYFIGFEKTIKLFQILFNIFYWIVIIGMLLVLGMMIGGILVHPHTLLDILTTKGGTFYLHSYHSSYEIDINHIQHTKIRTLMINACIIVEVILIVLLFITLQIKRILQFTRNKQPFSKSCIKHIQYLAYGVIIYSLIIGLLGNIWDFLLVRTLQLSETVISLKFNFEMMIMGFLLLFLSHIFKYGAYLQEEYDSTL</sequence>
<dbReference type="EMBL" id="LXLT01000039">
    <property type="protein sequence ID" value="OFD77835.1"/>
    <property type="molecule type" value="Genomic_DNA"/>
</dbReference>
<evidence type="ECO:0000256" key="1">
    <source>
        <dbReference type="SAM" id="Phobius"/>
    </source>
</evidence>
<protein>
    <recommendedName>
        <fullName evidence="4">DUF2975 domain-containing protein</fullName>
    </recommendedName>
</protein>
<keyword evidence="1" id="KW-1133">Transmembrane helix</keyword>
<proteinExistence type="predicted"/>
<evidence type="ECO:0000313" key="2">
    <source>
        <dbReference type="EMBL" id="OFD77835.1"/>
    </source>
</evidence>
<evidence type="ECO:0008006" key="4">
    <source>
        <dbReference type="Google" id="ProtNLM"/>
    </source>
</evidence>
<organism evidence="2 3">
    <name type="scientific">Bacillus mycoides</name>
    <dbReference type="NCBI Taxonomy" id="1405"/>
    <lineage>
        <taxon>Bacteria</taxon>
        <taxon>Bacillati</taxon>
        <taxon>Bacillota</taxon>
        <taxon>Bacilli</taxon>
        <taxon>Bacillales</taxon>
        <taxon>Bacillaceae</taxon>
        <taxon>Bacillus</taxon>
        <taxon>Bacillus cereus group</taxon>
    </lineage>
</organism>
<accession>A0A1E8B6F2</accession>
<gene>
    <name evidence="2" type="ORF">BWGOE8_30800</name>
</gene>
<dbReference type="Proteomes" id="UP000175706">
    <property type="component" value="Unassembled WGS sequence"/>
</dbReference>
<keyword evidence="1" id="KW-0472">Membrane</keyword>
<dbReference type="PATRIC" id="fig|86662.25.peg.3139"/>
<keyword evidence="1" id="KW-0812">Transmembrane</keyword>
<dbReference type="InterPro" id="IPR021354">
    <property type="entry name" value="DUF2975"/>
</dbReference>
<dbReference type="Pfam" id="PF11188">
    <property type="entry name" value="DUF2975"/>
    <property type="match status" value="1"/>
</dbReference>
<feature type="transmembrane region" description="Helical" evidence="1">
    <location>
        <begin position="85"/>
        <end position="107"/>
    </location>
</feature>
<feature type="transmembrane region" description="Helical" evidence="1">
    <location>
        <begin position="128"/>
        <end position="148"/>
    </location>
</feature>
<dbReference type="AlphaFoldDB" id="A0A1E8B6F2"/>
<evidence type="ECO:0000313" key="3">
    <source>
        <dbReference type="Proteomes" id="UP000175706"/>
    </source>
</evidence>